<feature type="domain" description="Glycosyltransferase subfamily 4-like N-terminal" evidence="3">
    <location>
        <begin position="17"/>
        <end position="182"/>
    </location>
</feature>
<accession>A0A1F5JY64</accession>
<dbReference type="Proteomes" id="UP000177258">
    <property type="component" value="Unassembled WGS sequence"/>
</dbReference>
<evidence type="ECO:0000259" key="2">
    <source>
        <dbReference type="Pfam" id="PF00534"/>
    </source>
</evidence>
<dbReference type="Pfam" id="PF13439">
    <property type="entry name" value="Glyco_transf_4"/>
    <property type="match status" value="1"/>
</dbReference>
<protein>
    <recommendedName>
        <fullName evidence="6">Glycosyl transferase family 1 domain-containing protein</fullName>
    </recommendedName>
</protein>
<gene>
    <name evidence="4" type="ORF">A3D83_01170</name>
</gene>
<evidence type="ECO:0008006" key="6">
    <source>
        <dbReference type="Google" id="ProtNLM"/>
    </source>
</evidence>
<dbReference type="SUPFAM" id="SSF53756">
    <property type="entry name" value="UDP-Glycosyltransferase/glycogen phosphorylase"/>
    <property type="match status" value="1"/>
</dbReference>
<dbReference type="InterPro" id="IPR028098">
    <property type="entry name" value="Glyco_trans_4-like_N"/>
</dbReference>
<comment type="caution">
    <text evidence="4">The sequence shown here is derived from an EMBL/GenBank/DDBJ whole genome shotgun (WGS) entry which is preliminary data.</text>
</comment>
<organism evidence="4 5">
    <name type="scientific">Candidatus Daviesbacteria bacterium RIFCSPHIGHO2_02_FULL_41_10</name>
    <dbReference type="NCBI Taxonomy" id="1797774"/>
    <lineage>
        <taxon>Bacteria</taxon>
        <taxon>Candidatus Daviesiibacteriota</taxon>
    </lineage>
</organism>
<evidence type="ECO:0000313" key="4">
    <source>
        <dbReference type="EMBL" id="OGE33564.1"/>
    </source>
</evidence>
<evidence type="ECO:0000313" key="5">
    <source>
        <dbReference type="Proteomes" id="UP000177258"/>
    </source>
</evidence>
<dbReference type="GO" id="GO:0016757">
    <property type="term" value="F:glycosyltransferase activity"/>
    <property type="evidence" value="ECO:0007669"/>
    <property type="project" value="InterPro"/>
</dbReference>
<evidence type="ECO:0000256" key="1">
    <source>
        <dbReference type="ARBA" id="ARBA00022679"/>
    </source>
</evidence>
<keyword evidence="1" id="KW-0808">Transferase</keyword>
<dbReference type="Pfam" id="PF00534">
    <property type="entry name" value="Glycos_transf_1"/>
    <property type="match status" value="1"/>
</dbReference>
<feature type="domain" description="Glycosyl transferase family 1" evidence="2">
    <location>
        <begin position="194"/>
        <end position="350"/>
    </location>
</feature>
<dbReference type="EMBL" id="MFDB01000008">
    <property type="protein sequence ID" value="OGE33564.1"/>
    <property type="molecule type" value="Genomic_DNA"/>
</dbReference>
<reference evidence="4 5" key="1">
    <citation type="journal article" date="2016" name="Nat. Commun.">
        <title>Thousands of microbial genomes shed light on interconnected biogeochemical processes in an aquifer system.</title>
        <authorList>
            <person name="Anantharaman K."/>
            <person name="Brown C.T."/>
            <person name="Hug L.A."/>
            <person name="Sharon I."/>
            <person name="Castelle C.J."/>
            <person name="Probst A.J."/>
            <person name="Thomas B.C."/>
            <person name="Singh A."/>
            <person name="Wilkins M.J."/>
            <person name="Karaoz U."/>
            <person name="Brodie E.L."/>
            <person name="Williams K.H."/>
            <person name="Hubbard S.S."/>
            <person name="Banfield J.F."/>
        </authorList>
    </citation>
    <scope>NUCLEOTIDE SEQUENCE [LARGE SCALE GENOMIC DNA]</scope>
</reference>
<sequence length="373" mass="42509">MNILILSWRGPGHPNAGGAEISTHEHARGWVKAGHNVTLFTSYFQGAKKEEVVDGVFILRKGNQFIEVQWEAFKWYLFGSHTKFDLVIDQFHGIPFFTPLYVRKKKLAFIHEVTKEVWQSNPWPWPFCLGPKIFGPIIEPLIFKLVYRNVPFMTVSESTKNDLVNWGIPKQNVNVIYNGINTPKGSYPRKQVIKTITFLGALAKDKGIEEAINVFSILQKKYKKNFQYWIAGKADSRYLEILKKKAKKLGLADAKFWGYVSEKKKFELLAKSHILINPSIREGWGLVVIESARVGTPTVAFDVPGLRDSIKDGETGILSKELSAENLAGKIIYLLDDEKKYNRMSNNAVNWSKNFSWDRASKLSIDLVMKIIG</sequence>
<dbReference type="AlphaFoldDB" id="A0A1F5JY64"/>
<name>A0A1F5JY64_9BACT</name>
<dbReference type="Gene3D" id="3.40.50.2000">
    <property type="entry name" value="Glycogen Phosphorylase B"/>
    <property type="match status" value="2"/>
</dbReference>
<dbReference type="PANTHER" id="PTHR46401:SF2">
    <property type="entry name" value="GLYCOSYLTRANSFERASE WBBK-RELATED"/>
    <property type="match status" value="1"/>
</dbReference>
<dbReference type="PANTHER" id="PTHR46401">
    <property type="entry name" value="GLYCOSYLTRANSFERASE WBBK-RELATED"/>
    <property type="match status" value="1"/>
</dbReference>
<proteinExistence type="predicted"/>
<dbReference type="InterPro" id="IPR001296">
    <property type="entry name" value="Glyco_trans_1"/>
</dbReference>
<evidence type="ECO:0000259" key="3">
    <source>
        <dbReference type="Pfam" id="PF13439"/>
    </source>
</evidence>
<dbReference type="CDD" id="cd03801">
    <property type="entry name" value="GT4_PimA-like"/>
    <property type="match status" value="1"/>
</dbReference>